<feature type="transmembrane region" description="Helical" evidence="1">
    <location>
        <begin position="114"/>
        <end position="134"/>
    </location>
</feature>
<keyword evidence="3" id="KW-1185">Reference proteome</keyword>
<gene>
    <name evidence="2" type="ORF">AAG747_12305</name>
</gene>
<accession>A0AAW9RUX7</accession>
<feature type="transmembrane region" description="Helical" evidence="1">
    <location>
        <begin position="191"/>
        <end position="209"/>
    </location>
</feature>
<protein>
    <submittedName>
        <fullName evidence="2">DUF5690 family protein</fullName>
    </submittedName>
</protein>
<keyword evidence="1" id="KW-0812">Transmembrane</keyword>
<feature type="transmembrane region" description="Helical" evidence="1">
    <location>
        <begin position="55"/>
        <end position="75"/>
    </location>
</feature>
<reference evidence="2 3" key="1">
    <citation type="submission" date="2024-04" db="EMBL/GenBank/DDBJ databases">
        <title>Novel genus in family Flammeovirgaceae.</title>
        <authorList>
            <person name="Nguyen T.H."/>
            <person name="Vuong T.Q."/>
            <person name="Le H."/>
            <person name="Kim S.-G."/>
        </authorList>
    </citation>
    <scope>NUCLEOTIDE SEQUENCE [LARGE SCALE GENOMIC DNA]</scope>
    <source>
        <strain evidence="2 3">JCM 23209</strain>
    </source>
</reference>
<dbReference type="RefSeq" id="WP_346821474.1">
    <property type="nucleotide sequence ID" value="NZ_JBDKWZ010000006.1"/>
</dbReference>
<feature type="transmembrane region" description="Helical" evidence="1">
    <location>
        <begin position="292"/>
        <end position="310"/>
    </location>
</feature>
<dbReference type="EMBL" id="JBDKWZ010000006">
    <property type="protein sequence ID" value="MEN7548697.1"/>
    <property type="molecule type" value="Genomic_DNA"/>
</dbReference>
<dbReference type="AlphaFoldDB" id="A0AAW9RUX7"/>
<dbReference type="Pfam" id="PF18943">
    <property type="entry name" value="DUF5690"/>
    <property type="match status" value="1"/>
</dbReference>
<keyword evidence="1" id="KW-0472">Membrane</keyword>
<feature type="transmembrane region" description="Helical" evidence="1">
    <location>
        <begin position="330"/>
        <end position="353"/>
    </location>
</feature>
<evidence type="ECO:0000313" key="2">
    <source>
        <dbReference type="EMBL" id="MEN7548697.1"/>
    </source>
</evidence>
<feature type="transmembrane region" description="Helical" evidence="1">
    <location>
        <begin position="266"/>
        <end position="286"/>
    </location>
</feature>
<organism evidence="2 3">
    <name type="scientific">Rapidithrix thailandica</name>
    <dbReference type="NCBI Taxonomy" id="413964"/>
    <lineage>
        <taxon>Bacteria</taxon>
        <taxon>Pseudomonadati</taxon>
        <taxon>Bacteroidota</taxon>
        <taxon>Cytophagia</taxon>
        <taxon>Cytophagales</taxon>
        <taxon>Flammeovirgaceae</taxon>
        <taxon>Rapidithrix</taxon>
    </lineage>
</organism>
<feature type="transmembrane region" description="Helical" evidence="1">
    <location>
        <begin position="241"/>
        <end position="259"/>
    </location>
</feature>
<feature type="transmembrane region" description="Helical" evidence="1">
    <location>
        <begin position="81"/>
        <end position="102"/>
    </location>
</feature>
<keyword evidence="1" id="KW-1133">Transmembrane helix</keyword>
<dbReference type="InterPro" id="IPR036259">
    <property type="entry name" value="MFS_trans_sf"/>
</dbReference>
<evidence type="ECO:0000256" key="1">
    <source>
        <dbReference type="SAM" id="Phobius"/>
    </source>
</evidence>
<comment type="caution">
    <text evidence="2">The sequence shown here is derived from an EMBL/GenBank/DDBJ whole genome shotgun (WGS) entry which is preliminary data.</text>
</comment>
<dbReference type="InterPro" id="IPR043745">
    <property type="entry name" value="DUF5690"/>
</dbReference>
<name>A0AAW9RUX7_9BACT</name>
<dbReference type="SUPFAM" id="SSF103473">
    <property type="entry name" value="MFS general substrate transporter"/>
    <property type="match status" value="1"/>
</dbReference>
<proteinExistence type="predicted"/>
<dbReference type="Proteomes" id="UP001403385">
    <property type="component" value="Unassembled WGS sequence"/>
</dbReference>
<feature type="transmembrane region" description="Helical" evidence="1">
    <location>
        <begin position="146"/>
        <end position="170"/>
    </location>
</feature>
<evidence type="ECO:0000313" key="3">
    <source>
        <dbReference type="Proteomes" id="UP001403385"/>
    </source>
</evidence>
<sequence length="398" mass="45145">MYAFRKPFNAGTYQDLLLWGMQYKDILIISQVLGYMSSKFIGIKVISELNKTKRALMIIAFILFAESMLLLFGLVPYPYNFILLFFNGLPLGMVWGIVFSFLEGRKFTELLGVGLSTSAIISSGMLKSIGVFVIRDWGVSDFWMPVIVGAMFIPLLFFCVWMLTVIPEPSEEDKALRSERLPMSGADRKKIITTYGIGLFCLVITYMALTVCRDFRDNFMVEIWKELGIENDVSIYTKTEFIIAMVVTCTTALVVLVRSNLLSLRITYLIFFTGVALSGSSTILFVQQKIAAFTWMTSVGLGMYMAYVPFQIVIYERLVAAFKMKGNAGFLMYISDSLGYLASVGVLFLKNFFLPKASLFYLFTYISYALLLLGIPMLVFSIIYFLKKYQKQYAYSAV</sequence>
<feature type="transmembrane region" description="Helical" evidence="1">
    <location>
        <begin position="359"/>
        <end position="386"/>
    </location>
</feature>